<accession>A0A5B7CJ91</accession>
<dbReference type="Proteomes" id="UP000324222">
    <property type="component" value="Unassembled WGS sequence"/>
</dbReference>
<reference evidence="1 2" key="1">
    <citation type="submission" date="2019-05" db="EMBL/GenBank/DDBJ databases">
        <title>Another draft genome of Portunus trituberculatus and its Hox gene families provides insights of decapod evolution.</title>
        <authorList>
            <person name="Jeong J.-H."/>
            <person name="Song I."/>
            <person name="Kim S."/>
            <person name="Choi T."/>
            <person name="Kim D."/>
            <person name="Ryu S."/>
            <person name="Kim W."/>
        </authorList>
    </citation>
    <scope>NUCLEOTIDE SEQUENCE [LARGE SCALE GENOMIC DNA]</scope>
    <source>
        <tissue evidence="1">Muscle</tissue>
    </source>
</reference>
<dbReference type="AlphaFoldDB" id="A0A5B7CJ91"/>
<name>A0A5B7CJ91_PORTR</name>
<dbReference type="EMBL" id="VSRR010000078">
    <property type="protein sequence ID" value="MPC09637.1"/>
    <property type="molecule type" value="Genomic_DNA"/>
</dbReference>
<evidence type="ECO:0000313" key="1">
    <source>
        <dbReference type="EMBL" id="MPC09637.1"/>
    </source>
</evidence>
<comment type="caution">
    <text evidence="1">The sequence shown here is derived from an EMBL/GenBank/DDBJ whole genome shotgun (WGS) entry which is preliminary data.</text>
</comment>
<sequence length="97" mass="10667">MRLGRRNEREAGCSMRLVWESKDPASLPPCLLSGNDADRVDSTGVVLPEPCQVTSPPHVTHNPYRHKAAQTLSDNSSTKQHFINLLGPPPPPNFLIT</sequence>
<organism evidence="1 2">
    <name type="scientific">Portunus trituberculatus</name>
    <name type="common">Swimming crab</name>
    <name type="synonym">Neptunus trituberculatus</name>
    <dbReference type="NCBI Taxonomy" id="210409"/>
    <lineage>
        <taxon>Eukaryota</taxon>
        <taxon>Metazoa</taxon>
        <taxon>Ecdysozoa</taxon>
        <taxon>Arthropoda</taxon>
        <taxon>Crustacea</taxon>
        <taxon>Multicrustacea</taxon>
        <taxon>Malacostraca</taxon>
        <taxon>Eumalacostraca</taxon>
        <taxon>Eucarida</taxon>
        <taxon>Decapoda</taxon>
        <taxon>Pleocyemata</taxon>
        <taxon>Brachyura</taxon>
        <taxon>Eubrachyura</taxon>
        <taxon>Portunoidea</taxon>
        <taxon>Portunidae</taxon>
        <taxon>Portuninae</taxon>
        <taxon>Portunus</taxon>
    </lineage>
</organism>
<gene>
    <name evidence="1" type="ORF">E2C01_002253</name>
</gene>
<proteinExistence type="predicted"/>
<keyword evidence="2" id="KW-1185">Reference proteome</keyword>
<protein>
    <submittedName>
        <fullName evidence="1">Uncharacterized protein</fullName>
    </submittedName>
</protein>
<evidence type="ECO:0000313" key="2">
    <source>
        <dbReference type="Proteomes" id="UP000324222"/>
    </source>
</evidence>